<evidence type="ECO:0000256" key="3">
    <source>
        <dbReference type="ARBA" id="ARBA00022989"/>
    </source>
</evidence>
<dbReference type="EMBL" id="JH600068">
    <property type="protein sequence ID" value="EIG52052.1"/>
    <property type="molecule type" value="Genomic_DNA"/>
</dbReference>
<dbReference type="Gene3D" id="2.40.50.100">
    <property type="match status" value="1"/>
</dbReference>
<gene>
    <name evidence="10" type="ORF">DesU5LDRAFT_0338</name>
</gene>
<dbReference type="Pfam" id="PF25954">
    <property type="entry name" value="Beta-barrel_RND_2"/>
    <property type="match status" value="1"/>
</dbReference>
<feature type="coiled-coil region" evidence="5">
    <location>
        <begin position="100"/>
        <end position="159"/>
    </location>
</feature>
<sequence length="377" mass="41924">MSGAAIQTTRIGKLLFLPRRFRKQLLGAALIGVAATATAYWFSQRWNHVTENDAHVLADMVTISSRVDGWIAARPVTDGDTITRGEELAKIDQREAALQVEELHAKLDSLHLQSERLTAQLDVTKDSTESDVAAAQARYEAAEANRNSIESELERNKLAFVRNKQLVDKDVISRQDWDVTRTTTDQVAGRLHQARAEIAEAKANQAAAVAKRGDVVVLKKQIEQLESDMAQVRAQLHQKEVELEDRVVRSPVDGLVDQKFVEPGEYVIPGQRLVLVHDPKGVWIEVHLKETKLADLRPRQPVDISVDAYPGRHFSGWVERIGNAATNQFALLPSPNPSGNFTKITQRVPVRIKVDQPADNPLRPGMMVVVDIDTSNS</sequence>
<name>I2PWZ6_9BACT</name>
<evidence type="ECO:0000256" key="2">
    <source>
        <dbReference type="ARBA" id="ARBA00022692"/>
    </source>
</evidence>
<dbReference type="Pfam" id="PF25917">
    <property type="entry name" value="BSH_RND"/>
    <property type="match status" value="1"/>
</dbReference>
<evidence type="ECO:0000256" key="6">
    <source>
        <dbReference type="SAM" id="Phobius"/>
    </source>
</evidence>
<evidence type="ECO:0000256" key="4">
    <source>
        <dbReference type="ARBA" id="ARBA00023136"/>
    </source>
</evidence>
<dbReference type="InterPro" id="IPR058624">
    <property type="entry name" value="MdtA-like_HH"/>
</dbReference>
<feature type="domain" description="Multidrug resistance protein MdtA-like barrel-sandwich hybrid" evidence="8">
    <location>
        <begin position="60"/>
        <end position="276"/>
    </location>
</feature>
<dbReference type="GO" id="GO:0016020">
    <property type="term" value="C:membrane"/>
    <property type="evidence" value="ECO:0007669"/>
    <property type="project" value="UniProtKB-SubCell"/>
</dbReference>
<dbReference type="HOGENOM" id="CLU_018816_15_1_7"/>
<dbReference type="PANTHER" id="PTHR30386:SF26">
    <property type="entry name" value="TRANSPORT PROTEIN COMB"/>
    <property type="match status" value="1"/>
</dbReference>
<feature type="coiled-coil region" evidence="5">
    <location>
        <begin position="191"/>
        <end position="242"/>
    </location>
</feature>
<dbReference type="SUPFAM" id="SSF111369">
    <property type="entry name" value="HlyD-like secretion proteins"/>
    <property type="match status" value="2"/>
</dbReference>
<protein>
    <submittedName>
        <fullName evidence="10">Multidrug resistance efflux pump</fullName>
    </submittedName>
</protein>
<dbReference type="InterPro" id="IPR050739">
    <property type="entry name" value="MFP"/>
</dbReference>
<reference evidence="10" key="1">
    <citation type="submission" date="2011-11" db="EMBL/GenBank/DDBJ databases">
        <title>Improved High-Quality Draft sequence of Desulfovibrio sp. U5L.</title>
        <authorList>
            <consortium name="US DOE Joint Genome Institute"/>
            <person name="Lucas S."/>
            <person name="Han J."/>
            <person name="Lapidus A."/>
            <person name="Cheng J.-F."/>
            <person name="Goodwin L."/>
            <person name="Pitluck S."/>
            <person name="Peters L."/>
            <person name="Ovchinnikova G."/>
            <person name="Held B."/>
            <person name="Detter J.C."/>
            <person name="Han C."/>
            <person name="Tapia R."/>
            <person name="Land M."/>
            <person name="Hauser L."/>
            <person name="Kyrpides N."/>
            <person name="Ivanova N."/>
            <person name="Pagani I."/>
            <person name="Gabster J."/>
            <person name="Walker C."/>
            <person name="Stolyar S."/>
            <person name="Stahl D."/>
            <person name="Arkin A."/>
            <person name="Dehal P."/>
            <person name="Hazen T."/>
            <person name="Woyke T."/>
        </authorList>
    </citation>
    <scope>NUCLEOTIDE SEQUENCE [LARGE SCALE GENOMIC DNA]</scope>
    <source>
        <strain evidence="10">U5L</strain>
    </source>
</reference>
<evidence type="ECO:0000259" key="9">
    <source>
        <dbReference type="Pfam" id="PF25954"/>
    </source>
</evidence>
<keyword evidence="4 6" id="KW-0472">Membrane</keyword>
<proteinExistence type="predicted"/>
<dbReference type="GO" id="GO:0055085">
    <property type="term" value="P:transmembrane transport"/>
    <property type="evidence" value="ECO:0007669"/>
    <property type="project" value="InterPro"/>
</dbReference>
<dbReference type="eggNOG" id="COG1566">
    <property type="taxonomic scope" value="Bacteria"/>
</dbReference>
<dbReference type="OrthoDB" id="9811754at2"/>
<dbReference type="PRINTS" id="PR01490">
    <property type="entry name" value="RTXTOXIND"/>
</dbReference>
<dbReference type="Pfam" id="PF25876">
    <property type="entry name" value="HH_MFP_RND"/>
    <property type="match status" value="1"/>
</dbReference>
<feature type="domain" description="Multidrug resistance protein MdtA-like alpha-helical hairpin" evidence="7">
    <location>
        <begin position="139"/>
        <end position="204"/>
    </location>
</feature>
<dbReference type="InterPro" id="IPR058625">
    <property type="entry name" value="MdtA-like_BSH"/>
</dbReference>
<dbReference type="PANTHER" id="PTHR30386">
    <property type="entry name" value="MEMBRANE FUSION SUBUNIT OF EMRAB-TOLC MULTIDRUG EFFLUX PUMP"/>
    <property type="match status" value="1"/>
</dbReference>
<keyword evidence="3 6" id="KW-1133">Transmembrane helix</keyword>
<feature type="domain" description="CusB-like beta-barrel" evidence="9">
    <location>
        <begin position="282"/>
        <end position="374"/>
    </location>
</feature>
<dbReference type="AlphaFoldDB" id="I2PWZ6"/>
<dbReference type="InterPro" id="IPR058792">
    <property type="entry name" value="Beta-barrel_RND_2"/>
</dbReference>
<evidence type="ECO:0000256" key="1">
    <source>
        <dbReference type="ARBA" id="ARBA00004167"/>
    </source>
</evidence>
<evidence type="ECO:0000259" key="7">
    <source>
        <dbReference type="Pfam" id="PF25876"/>
    </source>
</evidence>
<feature type="transmembrane region" description="Helical" evidence="6">
    <location>
        <begin position="25"/>
        <end position="42"/>
    </location>
</feature>
<dbReference type="Gene3D" id="2.40.30.170">
    <property type="match status" value="1"/>
</dbReference>
<organism evidence="10">
    <name type="scientific">Desulfovibrio sp. U5L</name>
    <dbReference type="NCBI Taxonomy" id="596152"/>
    <lineage>
        <taxon>Bacteria</taxon>
        <taxon>Pseudomonadati</taxon>
        <taxon>Thermodesulfobacteriota</taxon>
        <taxon>Desulfovibrionia</taxon>
        <taxon>Desulfovibrionales</taxon>
        <taxon>Desulfovibrionaceae</taxon>
        <taxon>Desulfovibrio</taxon>
    </lineage>
</organism>
<keyword evidence="2 6" id="KW-0812">Transmembrane</keyword>
<evidence type="ECO:0000313" key="10">
    <source>
        <dbReference type="EMBL" id="EIG52052.1"/>
    </source>
</evidence>
<keyword evidence="5" id="KW-0175">Coiled coil</keyword>
<evidence type="ECO:0000259" key="8">
    <source>
        <dbReference type="Pfam" id="PF25917"/>
    </source>
</evidence>
<dbReference type="STRING" id="596152.DesU5LDRAFT_0338"/>
<dbReference type="Gene3D" id="1.10.287.470">
    <property type="entry name" value="Helix hairpin bin"/>
    <property type="match status" value="2"/>
</dbReference>
<evidence type="ECO:0000256" key="5">
    <source>
        <dbReference type="SAM" id="Coils"/>
    </source>
</evidence>
<comment type="subcellular location">
    <subcellularLocation>
        <location evidence="1">Membrane</location>
        <topology evidence="1">Single-pass membrane protein</topology>
    </subcellularLocation>
</comment>
<accession>I2PWZ6</accession>